<dbReference type="RefSeq" id="WP_013282752.1">
    <property type="nucleotide sequence ID" value="NC_014389.1"/>
</dbReference>
<keyword evidence="2" id="KW-0614">Plasmid</keyword>
<evidence type="ECO:0000313" key="2">
    <source>
        <dbReference type="EMBL" id="ADL36103.1"/>
    </source>
</evidence>
<accession>E0S3X1</accession>
<dbReference type="EMBL" id="CP001812">
    <property type="protein sequence ID" value="ADL36103.1"/>
    <property type="molecule type" value="Genomic_DNA"/>
</dbReference>
<evidence type="ECO:0000313" key="3">
    <source>
        <dbReference type="Proteomes" id="UP000001299"/>
    </source>
</evidence>
<feature type="compositionally biased region" description="Basic and acidic residues" evidence="1">
    <location>
        <begin position="48"/>
        <end position="61"/>
    </location>
</feature>
<protein>
    <submittedName>
        <fullName evidence="2">Uncharacterized protein</fullName>
    </submittedName>
</protein>
<feature type="region of interest" description="Disordered" evidence="1">
    <location>
        <begin position="48"/>
        <end position="75"/>
    </location>
</feature>
<reference evidence="2 3" key="1">
    <citation type="journal article" date="2010" name="PLoS ONE">
        <title>The glycobiome of the rumen bacterium Butyrivibrio proteoclasticus B316(T) highlights adaptation to a polysaccharide-rich environment.</title>
        <authorList>
            <person name="Kelly W.J."/>
            <person name="Leahy S.C."/>
            <person name="Altermann E."/>
            <person name="Yeoman C.J."/>
            <person name="Dunne J.C."/>
            <person name="Kong Z."/>
            <person name="Pacheco D.M."/>
            <person name="Li D."/>
            <person name="Noel S.J."/>
            <person name="Moon C.D."/>
            <person name="Cookson A.L."/>
            <person name="Attwood G.T."/>
        </authorList>
    </citation>
    <scope>NUCLEOTIDE SEQUENCE [LARGE SCALE GENOMIC DNA]</scope>
    <source>
        <strain evidence="3">ATCC 51982 / DSM 14932 / B316</strain>
        <plasmid evidence="3">Plasmid pCY360</plasmid>
    </source>
</reference>
<dbReference type="AlphaFoldDB" id="E0S3X1"/>
<keyword evidence="3" id="KW-1185">Reference proteome</keyword>
<sequence>MLDKARSEAREIIDEARGKGVKMRLEDAKNEIDLERYRNLEERFPDTFKKMRNDMQQEKSISRTIPNHDYYDRSF</sequence>
<geneLocation type="plasmid" evidence="2 3">
    <name>pCY360</name>
</geneLocation>
<organism evidence="2 3">
    <name type="scientific">Butyrivibrio proteoclasticus (strain ATCC 51982 / DSM 14932 / B316)</name>
    <name type="common">Clostridium proteoclasticum</name>
    <dbReference type="NCBI Taxonomy" id="515622"/>
    <lineage>
        <taxon>Bacteria</taxon>
        <taxon>Bacillati</taxon>
        <taxon>Bacillota</taxon>
        <taxon>Clostridia</taxon>
        <taxon>Lachnospirales</taxon>
        <taxon>Lachnospiraceae</taxon>
        <taxon>Butyrivibrio</taxon>
    </lineage>
</organism>
<dbReference type="KEGG" id="bpb:bpr_II165"/>
<name>E0S3X1_BUTPB</name>
<evidence type="ECO:0000256" key="1">
    <source>
        <dbReference type="SAM" id="MobiDB-lite"/>
    </source>
</evidence>
<dbReference type="Proteomes" id="UP000001299">
    <property type="component" value="Plasmid pCY360"/>
</dbReference>
<dbReference type="HOGENOM" id="CLU_2664133_0_0_9"/>
<gene>
    <name evidence="2" type="ordered locus">bpr_II165</name>
</gene>
<proteinExistence type="predicted"/>